<dbReference type="Proteomes" id="UP000221020">
    <property type="component" value="Unassembled WGS sequence"/>
</dbReference>
<dbReference type="Pfam" id="PF10787">
    <property type="entry name" value="YfmQ"/>
    <property type="match status" value="1"/>
</dbReference>
<dbReference type="RefSeq" id="WP_097898892.1">
    <property type="nucleotide sequence ID" value="NZ_NVOR01000022.1"/>
</dbReference>
<dbReference type="EMBL" id="NVOR01000022">
    <property type="protein sequence ID" value="PED82987.1"/>
    <property type="molecule type" value="Genomic_DNA"/>
</dbReference>
<protein>
    <submittedName>
        <fullName evidence="1">Uncharacterized protein</fullName>
    </submittedName>
</protein>
<dbReference type="AlphaFoldDB" id="A0AA91VDB4"/>
<sequence length="140" mass="15987">MTTWFIVTLVILGALKIAVASIPNSVVESFISKFELHPKLNEAAVTVTIDRKRLQEEDKTQIIDHFNQAIFLERYYFPPQSSGTPLVINTKRGKNDVTFSVYSYNDHVDVFKQYKKKIVAYSLRSDSLQKRSMLVTGDLA</sequence>
<name>A0AA91VDB4_9BACI</name>
<gene>
    <name evidence="1" type="ORF">CON65_08980</name>
</gene>
<accession>A0AA91VDB4</accession>
<evidence type="ECO:0000313" key="2">
    <source>
        <dbReference type="Proteomes" id="UP000221020"/>
    </source>
</evidence>
<reference evidence="1 2" key="1">
    <citation type="submission" date="2017-09" db="EMBL/GenBank/DDBJ databases">
        <title>Large-scale bioinformatics analysis of Bacillus genomes uncovers conserved roles of natural products in bacterial physiology.</title>
        <authorList>
            <consortium name="Agbiome Team Llc"/>
            <person name="Bleich R.M."/>
            <person name="Grubbs K.J."/>
            <person name="Santa Maria K.C."/>
            <person name="Allen S.E."/>
            <person name="Farag S."/>
            <person name="Shank E.A."/>
            <person name="Bowers A."/>
        </authorList>
    </citation>
    <scope>NUCLEOTIDE SEQUENCE [LARGE SCALE GENOMIC DNA]</scope>
    <source>
        <strain evidence="1 2">AFS092012</strain>
    </source>
</reference>
<dbReference type="InterPro" id="IPR019723">
    <property type="entry name" value="Uncharacterised_YfmQ"/>
</dbReference>
<proteinExistence type="predicted"/>
<organism evidence="1 2">
    <name type="scientific">Bacillus pseudomycoides</name>
    <dbReference type="NCBI Taxonomy" id="64104"/>
    <lineage>
        <taxon>Bacteria</taxon>
        <taxon>Bacillati</taxon>
        <taxon>Bacillota</taxon>
        <taxon>Bacilli</taxon>
        <taxon>Bacillales</taxon>
        <taxon>Bacillaceae</taxon>
        <taxon>Bacillus</taxon>
        <taxon>Bacillus cereus group</taxon>
    </lineage>
</organism>
<evidence type="ECO:0000313" key="1">
    <source>
        <dbReference type="EMBL" id="PED82987.1"/>
    </source>
</evidence>
<comment type="caution">
    <text evidence="1">The sequence shown here is derived from an EMBL/GenBank/DDBJ whole genome shotgun (WGS) entry which is preliminary data.</text>
</comment>